<dbReference type="PROSITE" id="PS51900">
    <property type="entry name" value="CB"/>
    <property type="match status" value="1"/>
</dbReference>
<dbReference type="EMBL" id="WKEU01000090">
    <property type="protein sequence ID" value="MCF5064939.1"/>
    <property type="molecule type" value="Genomic_DNA"/>
</dbReference>
<feature type="domain" description="Tyr recombinase" evidence="6">
    <location>
        <begin position="182"/>
        <end position="385"/>
    </location>
</feature>
<evidence type="ECO:0000256" key="1">
    <source>
        <dbReference type="ARBA" id="ARBA00008857"/>
    </source>
</evidence>
<dbReference type="PANTHER" id="PTHR30629">
    <property type="entry name" value="PROPHAGE INTEGRASE"/>
    <property type="match status" value="1"/>
</dbReference>
<dbReference type="PROSITE" id="PS51898">
    <property type="entry name" value="TYR_RECOMBINASE"/>
    <property type="match status" value="1"/>
</dbReference>
<evidence type="ECO:0000256" key="5">
    <source>
        <dbReference type="PROSITE-ProRule" id="PRU01248"/>
    </source>
</evidence>
<dbReference type="Proteomes" id="UP000814207">
    <property type="component" value="Unassembled WGS sequence"/>
</dbReference>
<dbReference type="Pfam" id="PF22022">
    <property type="entry name" value="Phage_int_M"/>
    <property type="match status" value="1"/>
</dbReference>
<dbReference type="SUPFAM" id="SSF56349">
    <property type="entry name" value="DNA breaking-rejoining enzymes"/>
    <property type="match status" value="1"/>
</dbReference>
<dbReference type="InterPro" id="IPR013762">
    <property type="entry name" value="Integrase-like_cat_sf"/>
</dbReference>
<dbReference type="Pfam" id="PF00589">
    <property type="entry name" value="Phage_integrase"/>
    <property type="match status" value="1"/>
</dbReference>
<dbReference type="InterPro" id="IPR002104">
    <property type="entry name" value="Integrase_catalytic"/>
</dbReference>
<proteinExistence type="inferred from homology"/>
<comment type="similarity">
    <text evidence="1">Belongs to the 'phage' integrase family.</text>
</comment>
<dbReference type="GO" id="GO:0015074">
    <property type="term" value="P:DNA integration"/>
    <property type="evidence" value="ECO:0007669"/>
    <property type="project" value="UniProtKB-KW"/>
</dbReference>
<reference evidence="8" key="1">
    <citation type="submission" date="2019-11" db="EMBL/GenBank/DDBJ databases">
        <title>Epiphytic Pseudomonas syringae from cherry orchards.</title>
        <authorList>
            <person name="Hulin M.T."/>
        </authorList>
    </citation>
    <scope>NUCLEOTIDE SEQUENCE</scope>
    <source>
        <strain evidence="8">PA-6-9A</strain>
    </source>
</reference>
<evidence type="ECO:0000256" key="4">
    <source>
        <dbReference type="ARBA" id="ARBA00023172"/>
    </source>
</evidence>
<comment type="caution">
    <text evidence="8">The sequence shown here is derived from an EMBL/GenBank/DDBJ whole genome shotgun (WGS) entry which is preliminary data.</text>
</comment>
<evidence type="ECO:0000313" key="8">
    <source>
        <dbReference type="EMBL" id="MCF5064939.1"/>
    </source>
</evidence>
<dbReference type="Gene3D" id="1.10.150.130">
    <property type="match status" value="1"/>
</dbReference>
<dbReference type="InterPro" id="IPR022000">
    <property type="entry name" value="Min27-like_integrase_DNA_bind"/>
</dbReference>
<evidence type="ECO:0000256" key="3">
    <source>
        <dbReference type="ARBA" id="ARBA00023125"/>
    </source>
</evidence>
<evidence type="ECO:0000256" key="2">
    <source>
        <dbReference type="ARBA" id="ARBA00022908"/>
    </source>
</evidence>
<evidence type="ECO:0000313" key="9">
    <source>
        <dbReference type="Proteomes" id="UP000814207"/>
    </source>
</evidence>
<feature type="domain" description="Core-binding (CB)" evidence="7">
    <location>
        <begin position="83"/>
        <end position="165"/>
    </location>
</feature>
<dbReference type="InterPro" id="IPR044068">
    <property type="entry name" value="CB"/>
</dbReference>
<dbReference type="Gene3D" id="1.10.443.10">
    <property type="entry name" value="Intergrase catalytic core"/>
    <property type="match status" value="1"/>
</dbReference>
<dbReference type="CDD" id="cd01189">
    <property type="entry name" value="INT_ICEBs1_C_like"/>
    <property type="match status" value="1"/>
</dbReference>
<dbReference type="GO" id="GO:0006310">
    <property type="term" value="P:DNA recombination"/>
    <property type="evidence" value="ECO:0007669"/>
    <property type="project" value="UniProtKB-KW"/>
</dbReference>
<evidence type="ECO:0000259" key="6">
    <source>
        <dbReference type="PROSITE" id="PS51898"/>
    </source>
</evidence>
<accession>A0A9Q3X672</accession>
<keyword evidence="2" id="KW-0229">DNA integration</keyword>
<dbReference type="InterPro" id="IPR011010">
    <property type="entry name" value="DNA_brk_join_enz"/>
</dbReference>
<dbReference type="GO" id="GO:0003677">
    <property type="term" value="F:DNA binding"/>
    <property type="evidence" value="ECO:0007669"/>
    <property type="project" value="UniProtKB-UniRule"/>
</dbReference>
<dbReference type="AlphaFoldDB" id="A0A9Q3X672"/>
<organism evidence="8 9">
    <name type="scientific">Pseudomonas syringae</name>
    <dbReference type="NCBI Taxonomy" id="317"/>
    <lineage>
        <taxon>Bacteria</taxon>
        <taxon>Pseudomonadati</taxon>
        <taxon>Pseudomonadota</taxon>
        <taxon>Gammaproteobacteria</taxon>
        <taxon>Pseudomonadales</taxon>
        <taxon>Pseudomonadaceae</taxon>
        <taxon>Pseudomonas</taxon>
    </lineage>
</organism>
<gene>
    <name evidence="8" type="ORF">GIW73_18580</name>
</gene>
<dbReference type="Pfam" id="PF12167">
    <property type="entry name" value="Arm-DNA-bind_2"/>
    <property type="match status" value="1"/>
</dbReference>
<sequence length="398" mass="44996">MARKPMGLPTGVEFVGQSVRIRFTWRGKRRCETLAHPQTPKGIKAAADLRDQVISLAKHGVLDDQRYAELFPNSSYMPVSLEMTFGEYAQAWLNSLEIVAGTRRNYRATINTYWMPWLGQLPITAITTMVLRRVISETVWETQSIKRESIARVTSLLKSAVHDELIDRNPAAPIKLPKKAKKQVDPFSGEEAAAIVEWMYVNFKKPGVQVFAAYFEFAFYSGLRTGEIAALRWDEVDLEARTAHVCRIVVDGEVQERTKTKYARTVMLNSRALNALRQARQIADDRLQQRRRVKKESKFVFPPSGSSEFIGRPSQTAEQFAKALAALEIRARPQYNCRHTYATMCLMAGMNSAFVAVQLGHSVQVLLTTYAKWLSSTTDWSELGKLEQAMIGTKLVQA</sequence>
<dbReference type="InterPro" id="IPR053876">
    <property type="entry name" value="Phage_int_M"/>
</dbReference>
<protein>
    <submittedName>
        <fullName evidence="8">Tyrosine-type recombinase/integrase</fullName>
    </submittedName>
</protein>
<dbReference type="InterPro" id="IPR050808">
    <property type="entry name" value="Phage_Integrase"/>
</dbReference>
<dbReference type="InterPro" id="IPR010998">
    <property type="entry name" value="Integrase_recombinase_N"/>
</dbReference>
<evidence type="ECO:0000259" key="7">
    <source>
        <dbReference type="PROSITE" id="PS51900"/>
    </source>
</evidence>
<name>A0A9Q3X672_PSESX</name>
<keyword evidence="4" id="KW-0233">DNA recombination</keyword>
<dbReference type="PANTHER" id="PTHR30629:SF6">
    <property type="entry name" value="PROPHAGE INTEGRASE INTA-RELATED"/>
    <property type="match status" value="1"/>
</dbReference>
<keyword evidence="3 5" id="KW-0238">DNA-binding</keyword>